<feature type="transmembrane region" description="Helical" evidence="1">
    <location>
        <begin position="473"/>
        <end position="491"/>
    </location>
</feature>
<accession>A0ABP7JEP0</accession>
<name>A0ABP7JEP0_9ACTN</name>
<feature type="transmembrane region" description="Helical" evidence="1">
    <location>
        <begin position="173"/>
        <end position="191"/>
    </location>
</feature>
<evidence type="ECO:0000313" key="2">
    <source>
        <dbReference type="EMBL" id="GAA3843035.1"/>
    </source>
</evidence>
<feature type="transmembrane region" description="Helical" evidence="1">
    <location>
        <begin position="276"/>
        <end position="299"/>
    </location>
</feature>
<feature type="transmembrane region" description="Helical" evidence="1">
    <location>
        <begin position="118"/>
        <end position="143"/>
    </location>
</feature>
<evidence type="ECO:0000256" key="1">
    <source>
        <dbReference type="SAM" id="Phobius"/>
    </source>
</evidence>
<dbReference type="Proteomes" id="UP001500888">
    <property type="component" value="Unassembled WGS sequence"/>
</dbReference>
<feature type="transmembrane region" description="Helical" evidence="1">
    <location>
        <begin position="343"/>
        <end position="363"/>
    </location>
</feature>
<dbReference type="EMBL" id="BAAAZR010000052">
    <property type="protein sequence ID" value="GAA3843035.1"/>
    <property type="molecule type" value="Genomic_DNA"/>
</dbReference>
<feature type="transmembrane region" description="Helical" evidence="1">
    <location>
        <begin position="243"/>
        <end position="264"/>
    </location>
</feature>
<protein>
    <submittedName>
        <fullName evidence="2">Uncharacterized protein</fullName>
    </submittedName>
</protein>
<keyword evidence="1" id="KW-1133">Transmembrane helix</keyword>
<sequence length="504" mass="54805">MAEETGSVTVPGSDPEVYGILTARCGDALRAAGVIDTMRTMSDSLALGAGSPPASAQASPAVRWWRRSPYGLPLYALAIWGRCLVPLVLWFTLGKLGRFGLLVAGSELSHGSFRPWRLAAVMLIFIVMVMLGMVVTVGMLYSLRGALTEMRARRAAGEAGGDAGDPGHKEEPLLTGLGRSIIVFVAIYLAWGWHTADAREFADADMERYADQYDTYTAALLNSAVAPGAAPARPTPPDAGTNLVLDLKVAIAFTVLAVIARHVLSAIHQRKGGTGLSFGVAFCELAYTFYGAVLVFTFADGRSAWLEGRIATTWWNEHWAALEAALPGWRTAMEWLAGMRPHLMEALVVPLTWLTLAILVYGASSQDGRALIRGTPVEQAADAVERRTHRLTRQGAGLLFARSGLDRWPPVLNALRLTLRGGAPIFTVMCLCYMLLRVGMDYAERGAYYLIGTSHRQLEWELYQIPVHFGRELLFTTLALCLFAATFDVSATRQRAKRSVSADE</sequence>
<keyword evidence="1" id="KW-0472">Membrane</keyword>
<keyword evidence="3" id="KW-1185">Reference proteome</keyword>
<keyword evidence="1" id="KW-0812">Transmembrane</keyword>
<feature type="transmembrane region" description="Helical" evidence="1">
    <location>
        <begin position="417"/>
        <end position="436"/>
    </location>
</feature>
<evidence type="ECO:0000313" key="3">
    <source>
        <dbReference type="Proteomes" id="UP001500888"/>
    </source>
</evidence>
<proteinExistence type="predicted"/>
<gene>
    <name evidence="2" type="ORF">GCM10022226_77420</name>
</gene>
<organism evidence="2 3">
    <name type="scientific">Sphaerisporangium flaviroseum</name>
    <dbReference type="NCBI Taxonomy" id="509199"/>
    <lineage>
        <taxon>Bacteria</taxon>
        <taxon>Bacillati</taxon>
        <taxon>Actinomycetota</taxon>
        <taxon>Actinomycetes</taxon>
        <taxon>Streptosporangiales</taxon>
        <taxon>Streptosporangiaceae</taxon>
        <taxon>Sphaerisporangium</taxon>
    </lineage>
</organism>
<feature type="transmembrane region" description="Helical" evidence="1">
    <location>
        <begin position="72"/>
        <end position="93"/>
    </location>
</feature>
<comment type="caution">
    <text evidence="2">The sequence shown here is derived from an EMBL/GenBank/DDBJ whole genome shotgun (WGS) entry which is preliminary data.</text>
</comment>
<reference evidence="3" key="1">
    <citation type="journal article" date="2019" name="Int. J. Syst. Evol. Microbiol.">
        <title>The Global Catalogue of Microorganisms (GCM) 10K type strain sequencing project: providing services to taxonomists for standard genome sequencing and annotation.</title>
        <authorList>
            <consortium name="The Broad Institute Genomics Platform"/>
            <consortium name="The Broad Institute Genome Sequencing Center for Infectious Disease"/>
            <person name="Wu L."/>
            <person name="Ma J."/>
        </authorList>
    </citation>
    <scope>NUCLEOTIDE SEQUENCE [LARGE SCALE GENOMIC DNA]</scope>
    <source>
        <strain evidence="3">JCM 16908</strain>
    </source>
</reference>